<dbReference type="RefSeq" id="WP_145365733.1">
    <property type="nucleotide sequence ID" value="NZ_CP036268.1"/>
</dbReference>
<proteinExistence type="predicted"/>
<name>A0A517R6T1_9PLAN</name>
<dbReference type="KEGG" id="svp:Pan189_40150"/>
<reference evidence="4 5" key="1">
    <citation type="submission" date="2019-02" db="EMBL/GenBank/DDBJ databases">
        <title>Deep-cultivation of Planctomycetes and their phenomic and genomic characterization uncovers novel biology.</title>
        <authorList>
            <person name="Wiegand S."/>
            <person name="Jogler M."/>
            <person name="Boedeker C."/>
            <person name="Pinto D."/>
            <person name="Vollmers J."/>
            <person name="Rivas-Marin E."/>
            <person name="Kohn T."/>
            <person name="Peeters S.H."/>
            <person name="Heuer A."/>
            <person name="Rast P."/>
            <person name="Oberbeckmann S."/>
            <person name="Bunk B."/>
            <person name="Jeske O."/>
            <person name="Meyerdierks A."/>
            <person name="Storesund J.E."/>
            <person name="Kallscheuer N."/>
            <person name="Luecker S."/>
            <person name="Lage O.M."/>
            <person name="Pohl T."/>
            <person name="Merkel B.J."/>
            <person name="Hornburger P."/>
            <person name="Mueller R.-W."/>
            <person name="Bruemmer F."/>
            <person name="Labrenz M."/>
            <person name="Spormann A.M."/>
            <person name="Op den Camp H."/>
            <person name="Overmann J."/>
            <person name="Amann R."/>
            <person name="Jetten M.S.M."/>
            <person name="Mascher T."/>
            <person name="Medema M.H."/>
            <person name="Devos D.P."/>
            <person name="Kaster A.-K."/>
            <person name="Ovreas L."/>
            <person name="Rohde M."/>
            <person name="Galperin M.Y."/>
            <person name="Jogler C."/>
        </authorList>
    </citation>
    <scope>NUCLEOTIDE SEQUENCE [LARGE SCALE GENOMIC DNA]</scope>
    <source>
        <strain evidence="4 5">Pan189</strain>
    </source>
</reference>
<accession>A0A517R6T1</accession>
<keyword evidence="5" id="KW-1185">Reference proteome</keyword>
<dbReference type="SUPFAM" id="SSF52266">
    <property type="entry name" value="SGNH hydrolase"/>
    <property type="match status" value="1"/>
</dbReference>
<evidence type="ECO:0000256" key="2">
    <source>
        <dbReference type="SAM" id="SignalP"/>
    </source>
</evidence>
<feature type="domain" description="Sialate O-acetylesterase" evidence="3">
    <location>
        <begin position="122"/>
        <end position="244"/>
    </location>
</feature>
<keyword evidence="1" id="KW-0378">Hydrolase</keyword>
<protein>
    <recommendedName>
        <fullName evidence="3">Sialate O-acetylesterase domain-containing protein</fullName>
    </recommendedName>
</protein>
<dbReference type="Proteomes" id="UP000317318">
    <property type="component" value="Chromosome"/>
</dbReference>
<dbReference type="InterPro" id="IPR039329">
    <property type="entry name" value="SIAE"/>
</dbReference>
<keyword evidence="2" id="KW-0732">Signal</keyword>
<dbReference type="EMBL" id="CP036268">
    <property type="protein sequence ID" value="QDT39606.1"/>
    <property type="molecule type" value="Genomic_DNA"/>
</dbReference>
<evidence type="ECO:0000313" key="4">
    <source>
        <dbReference type="EMBL" id="QDT39606.1"/>
    </source>
</evidence>
<dbReference type="InterPro" id="IPR005181">
    <property type="entry name" value="SASA"/>
</dbReference>
<dbReference type="Gene3D" id="3.40.50.1110">
    <property type="entry name" value="SGNH hydrolase"/>
    <property type="match status" value="1"/>
</dbReference>
<dbReference type="InterPro" id="IPR036514">
    <property type="entry name" value="SGNH_hydro_sf"/>
</dbReference>
<dbReference type="OrthoDB" id="9795554at2"/>
<dbReference type="GO" id="GO:0005975">
    <property type="term" value="P:carbohydrate metabolic process"/>
    <property type="evidence" value="ECO:0007669"/>
    <property type="project" value="TreeGrafter"/>
</dbReference>
<gene>
    <name evidence="4" type="ORF">Pan189_40150</name>
</gene>
<feature type="chain" id="PRO_5021978521" description="Sialate O-acetylesterase domain-containing protein" evidence="2">
    <location>
        <begin position="22"/>
        <end position="511"/>
    </location>
</feature>
<dbReference type="Pfam" id="PF03629">
    <property type="entry name" value="SASA"/>
    <property type="match status" value="2"/>
</dbReference>
<dbReference type="PANTHER" id="PTHR22901">
    <property type="entry name" value="SIALATE O-ACETYLESTERASE"/>
    <property type="match status" value="1"/>
</dbReference>
<dbReference type="AlphaFoldDB" id="A0A517R6T1"/>
<dbReference type="PANTHER" id="PTHR22901:SF0">
    <property type="entry name" value="SIALATE O-ACETYLESTERASE"/>
    <property type="match status" value="1"/>
</dbReference>
<evidence type="ECO:0000313" key="5">
    <source>
        <dbReference type="Proteomes" id="UP000317318"/>
    </source>
</evidence>
<evidence type="ECO:0000259" key="3">
    <source>
        <dbReference type="Pfam" id="PF03629"/>
    </source>
</evidence>
<organism evidence="4 5">
    <name type="scientific">Stratiformator vulcanicus</name>
    <dbReference type="NCBI Taxonomy" id="2527980"/>
    <lineage>
        <taxon>Bacteria</taxon>
        <taxon>Pseudomonadati</taxon>
        <taxon>Planctomycetota</taxon>
        <taxon>Planctomycetia</taxon>
        <taxon>Planctomycetales</taxon>
        <taxon>Planctomycetaceae</taxon>
        <taxon>Stratiformator</taxon>
    </lineage>
</organism>
<feature type="domain" description="Sialate O-acetylesterase" evidence="3">
    <location>
        <begin position="282"/>
        <end position="389"/>
    </location>
</feature>
<sequence precursor="true">MLSRWLITAAICLSTALPASAELKLPSIFSDNMVVQGDAPIHVWGEAEAGANVSVDLTLNWKSSNTASSSTRSHSTVAGDDGHWKVELNPIEFAPEDATASGSLTVKSGNDSATFNNVLLGDVWICSGQSNMGWQVRNSNNAKEEIANAANPNIRLFTVKKVTSLEPVDDVEGTWVECSPQTVPTFSAVGYFFGREMQQHLDRPIGLINTSWGGTPSEAWTSKEMIEQVEEFDPLVARWNEIARRAEAGNPQLFRGKPLDGNNPHRPANIYNAMIHPLIPFTIKGAIWYQGESNATRAHQYRTIFPAMITDWRKNWGQGDFPFILVQLANWKQRSENPYESPWAELREAQSDTLEKLPNTGMAVTIDIGEADDIHPRNKQDVGKRLALAARKVAYGEDIVHSGPTFKSFKAEGSQAKVQFENTGSGLMTQGDELLQFEVAEGDGRFVFADAEIVDSETVVVTAPKDSNIESIDAIRYAWAENPQATLYNREGLPAVPFRTDDRKGATFGKE</sequence>
<dbReference type="GO" id="GO:0001681">
    <property type="term" value="F:sialate O-acetylesterase activity"/>
    <property type="evidence" value="ECO:0007669"/>
    <property type="project" value="InterPro"/>
</dbReference>
<evidence type="ECO:0000256" key="1">
    <source>
        <dbReference type="ARBA" id="ARBA00022801"/>
    </source>
</evidence>
<feature type="signal peptide" evidence="2">
    <location>
        <begin position="1"/>
        <end position="21"/>
    </location>
</feature>